<dbReference type="InterPro" id="IPR001471">
    <property type="entry name" value="AP2/ERF_dom"/>
</dbReference>
<keyword evidence="2" id="KW-0805">Transcription regulation</keyword>
<proteinExistence type="predicted"/>
<reference evidence="8 9" key="2">
    <citation type="journal article" date="2017" name="Front. Plant Sci.">
        <title>Gene Classification and Mining of Molecular Markers Useful in Red Clover (Trifolium pratense) Breeding.</title>
        <authorList>
            <person name="Istvanek J."/>
            <person name="Dluhosova J."/>
            <person name="Dluhos P."/>
            <person name="Patkova L."/>
            <person name="Nedelnik J."/>
            <person name="Repkova J."/>
        </authorList>
    </citation>
    <scope>NUCLEOTIDE SEQUENCE [LARGE SCALE GENOMIC DNA]</scope>
    <source>
        <strain evidence="9">cv. Tatra</strain>
        <tissue evidence="8">Young leaves</tissue>
    </source>
</reference>
<evidence type="ECO:0000256" key="1">
    <source>
        <dbReference type="ARBA" id="ARBA00004123"/>
    </source>
</evidence>
<keyword evidence="4" id="KW-0804">Transcription</keyword>
<gene>
    <name evidence="8" type="ORF">L195_g040226</name>
</gene>
<evidence type="ECO:0000313" key="8">
    <source>
        <dbReference type="EMBL" id="PNX84171.1"/>
    </source>
</evidence>
<evidence type="ECO:0000259" key="7">
    <source>
        <dbReference type="PROSITE" id="PS51032"/>
    </source>
</evidence>
<comment type="caution">
    <text evidence="8">The sequence shown here is derived from an EMBL/GenBank/DDBJ whole genome shotgun (WGS) entry which is preliminary data.</text>
</comment>
<dbReference type="GO" id="GO:0003677">
    <property type="term" value="F:DNA binding"/>
    <property type="evidence" value="ECO:0007669"/>
    <property type="project" value="UniProtKB-KW"/>
</dbReference>
<name>A0A2K3M069_TRIPR</name>
<feature type="compositionally biased region" description="Basic and acidic residues" evidence="6">
    <location>
        <begin position="149"/>
        <end position="170"/>
    </location>
</feature>
<dbReference type="InterPro" id="IPR016177">
    <property type="entry name" value="DNA-bd_dom_sf"/>
</dbReference>
<evidence type="ECO:0000256" key="5">
    <source>
        <dbReference type="ARBA" id="ARBA00023242"/>
    </source>
</evidence>
<evidence type="ECO:0000256" key="2">
    <source>
        <dbReference type="ARBA" id="ARBA00023015"/>
    </source>
</evidence>
<dbReference type="GO" id="GO:0005634">
    <property type="term" value="C:nucleus"/>
    <property type="evidence" value="ECO:0007669"/>
    <property type="project" value="UniProtKB-SubCell"/>
</dbReference>
<feature type="compositionally biased region" description="Polar residues" evidence="6">
    <location>
        <begin position="128"/>
        <end position="147"/>
    </location>
</feature>
<sequence length="170" mass="19398">RLDGDKWEVRLENANGRPSYYLGLFDTKEEATRAYDAATKKVKEENVTQPVQMRRSFTGGNESNSSGMQSSNQHDLDIFQEYQYRHHLLHQHDDDMNSSAPIILYDFSNHSVYEVGKDGNGSHDYYHSTNIGNSSNQGVVDNGSTSFRADYDQTNKDFDMGNLEDQKIND</sequence>
<dbReference type="GO" id="GO:0003700">
    <property type="term" value="F:DNA-binding transcription factor activity"/>
    <property type="evidence" value="ECO:0007669"/>
    <property type="project" value="InterPro"/>
</dbReference>
<dbReference type="SUPFAM" id="SSF54171">
    <property type="entry name" value="DNA-binding domain"/>
    <property type="match status" value="1"/>
</dbReference>
<feature type="non-terminal residue" evidence="8">
    <location>
        <position position="1"/>
    </location>
</feature>
<reference evidence="8 9" key="1">
    <citation type="journal article" date="2014" name="Am. J. Bot.">
        <title>Genome assembly and annotation for red clover (Trifolium pratense; Fabaceae).</title>
        <authorList>
            <person name="Istvanek J."/>
            <person name="Jaros M."/>
            <person name="Krenek A."/>
            <person name="Repkova J."/>
        </authorList>
    </citation>
    <scope>NUCLEOTIDE SEQUENCE [LARGE SCALE GENOMIC DNA]</scope>
    <source>
        <strain evidence="9">cv. Tatra</strain>
        <tissue evidence="8">Young leaves</tissue>
    </source>
</reference>
<dbReference type="PROSITE" id="PS51032">
    <property type="entry name" value="AP2_ERF"/>
    <property type="match status" value="1"/>
</dbReference>
<evidence type="ECO:0000313" key="9">
    <source>
        <dbReference type="Proteomes" id="UP000236291"/>
    </source>
</evidence>
<dbReference type="EMBL" id="ASHM01045757">
    <property type="protein sequence ID" value="PNX84171.1"/>
    <property type="molecule type" value="Genomic_DNA"/>
</dbReference>
<dbReference type="Gene3D" id="3.30.730.10">
    <property type="entry name" value="AP2/ERF domain"/>
    <property type="match status" value="1"/>
</dbReference>
<evidence type="ECO:0000256" key="3">
    <source>
        <dbReference type="ARBA" id="ARBA00023125"/>
    </source>
</evidence>
<feature type="domain" description="AP2/ERF" evidence="7">
    <location>
        <begin position="1"/>
        <end position="58"/>
    </location>
</feature>
<organism evidence="8 9">
    <name type="scientific">Trifolium pratense</name>
    <name type="common">Red clover</name>
    <dbReference type="NCBI Taxonomy" id="57577"/>
    <lineage>
        <taxon>Eukaryota</taxon>
        <taxon>Viridiplantae</taxon>
        <taxon>Streptophyta</taxon>
        <taxon>Embryophyta</taxon>
        <taxon>Tracheophyta</taxon>
        <taxon>Spermatophyta</taxon>
        <taxon>Magnoliopsida</taxon>
        <taxon>eudicotyledons</taxon>
        <taxon>Gunneridae</taxon>
        <taxon>Pentapetalae</taxon>
        <taxon>rosids</taxon>
        <taxon>fabids</taxon>
        <taxon>Fabales</taxon>
        <taxon>Fabaceae</taxon>
        <taxon>Papilionoideae</taxon>
        <taxon>50 kb inversion clade</taxon>
        <taxon>NPAAA clade</taxon>
        <taxon>Hologalegina</taxon>
        <taxon>IRL clade</taxon>
        <taxon>Trifolieae</taxon>
        <taxon>Trifolium</taxon>
    </lineage>
</organism>
<dbReference type="Proteomes" id="UP000236291">
    <property type="component" value="Unassembled WGS sequence"/>
</dbReference>
<keyword evidence="3" id="KW-0238">DNA-binding</keyword>
<dbReference type="AlphaFoldDB" id="A0A2K3M069"/>
<feature type="region of interest" description="Disordered" evidence="6">
    <location>
        <begin position="128"/>
        <end position="170"/>
    </location>
</feature>
<protein>
    <submittedName>
        <fullName evidence="8">Ap2-like ethylene-responsive transcription factor ant</fullName>
    </submittedName>
</protein>
<accession>A0A2K3M069</accession>
<dbReference type="InterPro" id="IPR036955">
    <property type="entry name" value="AP2/ERF_dom_sf"/>
</dbReference>
<comment type="subcellular location">
    <subcellularLocation>
        <location evidence="1">Nucleus</location>
    </subcellularLocation>
</comment>
<evidence type="ECO:0000256" key="6">
    <source>
        <dbReference type="SAM" id="MobiDB-lite"/>
    </source>
</evidence>
<evidence type="ECO:0000256" key="4">
    <source>
        <dbReference type="ARBA" id="ARBA00023163"/>
    </source>
</evidence>
<keyword evidence="5" id="KW-0539">Nucleus</keyword>